<evidence type="ECO:0000313" key="1">
    <source>
        <dbReference type="EMBL" id="GBP66364.1"/>
    </source>
</evidence>
<dbReference type="AlphaFoldDB" id="A0A4C1XUW1"/>
<evidence type="ECO:0000313" key="2">
    <source>
        <dbReference type="Proteomes" id="UP000299102"/>
    </source>
</evidence>
<dbReference type="EMBL" id="BGZK01000955">
    <property type="protein sequence ID" value="GBP66364.1"/>
    <property type="molecule type" value="Genomic_DNA"/>
</dbReference>
<protein>
    <submittedName>
        <fullName evidence="1">Uncharacterized protein</fullName>
    </submittedName>
</protein>
<organism evidence="1 2">
    <name type="scientific">Eumeta variegata</name>
    <name type="common">Bagworm moth</name>
    <name type="synonym">Eumeta japonica</name>
    <dbReference type="NCBI Taxonomy" id="151549"/>
    <lineage>
        <taxon>Eukaryota</taxon>
        <taxon>Metazoa</taxon>
        <taxon>Ecdysozoa</taxon>
        <taxon>Arthropoda</taxon>
        <taxon>Hexapoda</taxon>
        <taxon>Insecta</taxon>
        <taxon>Pterygota</taxon>
        <taxon>Neoptera</taxon>
        <taxon>Endopterygota</taxon>
        <taxon>Lepidoptera</taxon>
        <taxon>Glossata</taxon>
        <taxon>Ditrysia</taxon>
        <taxon>Tineoidea</taxon>
        <taxon>Psychidae</taxon>
        <taxon>Oiketicinae</taxon>
        <taxon>Eumeta</taxon>
    </lineage>
</organism>
<comment type="caution">
    <text evidence="1">The sequence shown here is derived from an EMBL/GenBank/DDBJ whole genome shotgun (WGS) entry which is preliminary data.</text>
</comment>
<sequence length="132" mass="14253">MGRYEYGDYGEKIGCNSTHIESLTKLMYFNFPNFLQSPSIRAQDDLAHRGRGTCEIGRGAGAGSSWCSLQPGPGAVCGSVAHAAARGPRRFVWVRAIDPTQLRVRAHPSAPAFSAVAACTSVRCRSVAYFQD</sequence>
<name>A0A4C1XUW1_EUMVA</name>
<dbReference type="Proteomes" id="UP000299102">
    <property type="component" value="Unassembled WGS sequence"/>
</dbReference>
<reference evidence="1 2" key="1">
    <citation type="journal article" date="2019" name="Commun. Biol.">
        <title>The bagworm genome reveals a unique fibroin gene that provides high tensile strength.</title>
        <authorList>
            <person name="Kono N."/>
            <person name="Nakamura H."/>
            <person name="Ohtoshi R."/>
            <person name="Tomita M."/>
            <person name="Numata K."/>
            <person name="Arakawa K."/>
        </authorList>
    </citation>
    <scope>NUCLEOTIDE SEQUENCE [LARGE SCALE GENOMIC DNA]</scope>
</reference>
<accession>A0A4C1XUW1</accession>
<keyword evidence="2" id="KW-1185">Reference proteome</keyword>
<proteinExistence type="predicted"/>
<gene>
    <name evidence="1" type="ORF">EVAR_88474_1</name>
</gene>